<proteinExistence type="inferred from homology"/>
<dbReference type="PATRIC" id="fig|1408254.3.peg.4129"/>
<dbReference type="InterPro" id="IPR004090">
    <property type="entry name" value="Chemotax_Me-accpt_rcpt"/>
</dbReference>
<dbReference type="OrthoDB" id="9760371at2"/>
<dbReference type="PRINTS" id="PR00260">
    <property type="entry name" value="CHEMTRNSDUCR"/>
</dbReference>
<comment type="caution">
    <text evidence="7">The sequence shown here is derived from an EMBL/GenBank/DDBJ whole genome shotgun (WGS) entry which is preliminary data.</text>
</comment>
<sequence length="476" mass="52179">MNVQKKILLGFLVLLGFVIVSGGLSIFQMKQMGVKAEDIQDNWLPSVVMLGQINKLSSDTPRLLNSMGLENDSREMEQREKEILQTLEEIDKLLQEYEMTITDEEAQERQYFEEFSKSWEVYKNQVPAMITTAKGSDSAYIISELKKTVASWETAQEDLVRLIEFNKQSALAATDESVNVYTTSLYILITVMSIATLAGVALILLIIRDIRRVASNIVQSSHTVASSSEEITASIQEVASGSQHQASMVNSITEMIEQMDIAISQISANIEETSTLVNQTSSAAENGGHLMNNAMEGMQDISKKVHYLLENSRKIDVIVTTIKDIADQTKLLALNASIEAARAGEHGRGFAVVADSVGKLANQSGEATKEIIHLVQRMQESTQDTVETVRSGNELILHAGQSFTEIIEYVKNSAARITEVAASCEEQAAQTNEILQSAQNIAAVTEQTSASTEETASATEELSSMAENLNQLVSKL</sequence>
<keyword evidence="1 3" id="KW-0807">Transducer</keyword>
<dbReference type="PANTHER" id="PTHR32089:SF112">
    <property type="entry name" value="LYSOZYME-LIKE PROTEIN-RELATED"/>
    <property type="match status" value="1"/>
</dbReference>
<evidence type="ECO:0000259" key="6">
    <source>
        <dbReference type="PROSITE" id="PS50111"/>
    </source>
</evidence>
<feature type="transmembrane region" description="Helical" evidence="5">
    <location>
        <begin position="185"/>
        <end position="207"/>
    </location>
</feature>
<evidence type="ECO:0000256" key="5">
    <source>
        <dbReference type="SAM" id="Phobius"/>
    </source>
</evidence>
<dbReference type="GO" id="GO:0004888">
    <property type="term" value="F:transmembrane signaling receptor activity"/>
    <property type="evidence" value="ECO:0007669"/>
    <property type="project" value="InterPro"/>
</dbReference>
<comment type="similarity">
    <text evidence="2">Belongs to the methyl-accepting chemotaxis (MCP) protein family.</text>
</comment>
<dbReference type="STRING" id="1408254.T458_21050"/>
<evidence type="ECO:0000313" key="8">
    <source>
        <dbReference type="Proteomes" id="UP000017973"/>
    </source>
</evidence>
<keyword evidence="5" id="KW-0812">Transmembrane</keyword>
<evidence type="ECO:0000256" key="1">
    <source>
        <dbReference type="ARBA" id="ARBA00023224"/>
    </source>
</evidence>
<dbReference type="eggNOG" id="COG0840">
    <property type="taxonomic scope" value="Bacteria"/>
</dbReference>
<reference evidence="7 8" key="1">
    <citation type="journal article" date="2014" name="Genome Announc.">
        <title>Draft Genome Sequence of Brevibacillus panacihumi Strain W25, a Halotolerant Hydrocarbon-Degrading Bacterium.</title>
        <authorList>
            <person name="Wang X."/>
            <person name="Jin D."/>
            <person name="Zhou L."/>
            <person name="Wu L."/>
            <person name="An W."/>
            <person name="Chen Y."/>
            <person name="Zhao L."/>
        </authorList>
    </citation>
    <scope>NUCLEOTIDE SEQUENCE [LARGE SCALE GENOMIC DNA]</scope>
    <source>
        <strain evidence="7 8">W25</strain>
    </source>
</reference>
<dbReference type="GO" id="GO:0006935">
    <property type="term" value="P:chemotaxis"/>
    <property type="evidence" value="ECO:0007669"/>
    <property type="project" value="InterPro"/>
</dbReference>
<protein>
    <submittedName>
        <fullName evidence="7">C50 carotenoid epsilon cyclase</fullName>
    </submittedName>
</protein>
<dbReference type="InterPro" id="IPR004089">
    <property type="entry name" value="MCPsignal_dom"/>
</dbReference>
<dbReference type="Pfam" id="PF00015">
    <property type="entry name" value="MCPsignal"/>
    <property type="match status" value="1"/>
</dbReference>
<dbReference type="InterPro" id="IPR024478">
    <property type="entry name" value="HlyB_4HB_MCP"/>
</dbReference>
<evidence type="ECO:0000256" key="3">
    <source>
        <dbReference type="PROSITE-ProRule" id="PRU00284"/>
    </source>
</evidence>
<dbReference type="PROSITE" id="PS50111">
    <property type="entry name" value="CHEMOTAXIS_TRANSDUC_2"/>
    <property type="match status" value="1"/>
</dbReference>
<evidence type="ECO:0000256" key="4">
    <source>
        <dbReference type="SAM" id="Coils"/>
    </source>
</evidence>
<evidence type="ECO:0000256" key="2">
    <source>
        <dbReference type="ARBA" id="ARBA00029447"/>
    </source>
</evidence>
<organism evidence="7 8">
    <name type="scientific">Brevibacillus panacihumi W25</name>
    <dbReference type="NCBI Taxonomy" id="1408254"/>
    <lineage>
        <taxon>Bacteria</taxon>
        <taxon>Bacillati</taxon>
        <taxon>Bacillota</taxon>
        <taxon>Bacilli</taxon>
        <taxon>Bacillales</taxon>
        <taxon>Paenibacillaceae</taxon>
        <taxon>Brevibacillus</taxon>
    </lineage>
</organism>
<feature type="domain" description="Methyl-accepting transducer" evidence="6">
    <location>
        <begin position="220"/>
        <end position="463"/>
    </location>
</feature>
<dbReference type="Pfam" id="PF12729">
    <property type="entry name" value="4HB_MCP_1"/>
    <property type="match status" value="1"/>
</dbReference>
<dbReference type="GO" id="GO:0016020">
    <property type="term" value="C:membrane"/>
    <property type="evidence" value="ECO:0007669"/>
    <property type="project" value="InterPro"/>
</dbReference>
<dbReference type="EMBL" id="AYJU01000017">
    <property type="protein sequence ID" value="EST53324.1"/>
    <property type="molecule type" value="Genomic_DNA"/>
</dbReference>
<evidence type="ECO:0000313" key="7">
    <source>
        <dbReference type="EMBL" id="EST53324.1"/>
    </source>
</evidence>
<dbReference type="SMART" id="SM00283">
    <property type="entry name" value="MA"/>
    <property type="match status" value="1"/>
</dbReference>
<dbReference type="RefSeq" id="WP_023558002.1">
    <property type="nucleotide sequence ID" value="NZ_KI629785.1"/>
</dbReference>
<dbReference type="PANTHER" id="PTHR32089">
    <property type="entry name" value="METHYL-ACCEPTING CHEMOTAXIS PROTEIN MCPB"/>
    <property type="match status" value="1"/>
</dbReference>
<gene>
    <name evidence="7" type="ORF">T458_21050</name>
</gene>
<keyword evidence="5" id="KW-1133">Transmembrane helix</keyword>
<dbReference type="SUPFAM" id="SSF58104">
    <property type="entry name" value="Methyl-accepting chemotaxis protein (MCP) signaling domain"/>
    <property type="match status" value="1"/>
</dbReference>
<dbReference type="GO" id="GO:0007165">
    <property type="term" value="P:signal transduction"/>
    <property type="evidence" value="ECO:0007669"/>
    <property type="project" value="UniProtKB-KW"/>
</dbReference>
<dbReference type="AlphaFoldDB" id="V6M405"/>
<dbReference type="HOGENOM" id="CLU_000445_107_27_9"/>
<feature type="coiled-coil region" evidence="4">
    <location>
        <begin position="69"/>
        <end position="114"/>
    </location>
</feature>
<dbReference type="Proteomes" id="UP000017973">
    <property type="component" value="Unassembled WGS sequence"/>
</dbReference>
<keyword evidence="8" id="KW-1185">Reference proteome</keyword>
<accession>V6M405</accession>
<keyword evidence="5" id="KW-0472">Membrane</keyword>
<keyword evidence="4" id="KW-0175">Coiled coil</keyword>
<dbReference type="Gene3D" id="1.10.287.950">
    <property type="entry name" value="Methyl-accepting chemotaxis protein"/>
    <property type="match status" value="1"/>
</dbReference>
<name>V6M405_9BACL</name>